<gene>
    <name evidence="6" type="ORF">BC781_102565</name>
</gene>
<dbReference type="EMBL" id="QGDO01000002">
    <property type="protein sequence ID" value="PWJ43018.1"/>
    <property type="molecule type" value="Genomic_DNA"/>
</dbReference>
<dbReference type="Gene3D" id="2.70.98.10">
    <property type="match status" value="1"/>
</dbReference>
<dbReference type="GO" id="GO:0030246">
    <property type="term" value="F:carbohydrate binding"/>
    <property type="evidence" value="ECO:0007669"/>
    <property type="project" value="InterPro"/>
</dbReference>
<name>A0A315ZDW6_SEDFL</name>
<protein>
    <submittedName>
        <fullName evidence="6">Fn3 domain-containing protein</fullName>
    </submittedName>
</protein>
<evidence type="ECO:0000256" key="3">
    <source>
        <dbReference type="ARBA" id="ARBA00022837"/>
    </source>
</evidence>
<evidence type="ECO:0000259" key="5">
    <source>
        <dbReference type="Pfam" id="PF13290"/>
    </source>
</evidence>
<dbReference type="RefSeq" id="WP_109617206.1">
    <property type="nucleotide sequence ID" value="NZ_QGDO01000002.1"/>
</dbReference>
<comment type="cofactor">
    <cofactor evidence="1">
        <name>Ca(2+)</name>
        <dbReference type="ChEBI" id="CHEBI:29108"/>
    </cofactor>
</comment>
<evidence type="ECO:0000256" key="4">
    <source>
        <dbReference type="SAM" id="SignalP"/>
    </source>
</evidence>
<evidence type="ECO:0000256" key="1">
    <source>
        <dbReference type="ARBA" id="ARBA00001913"/>
    </source>
</evidence>
<dbReference type="AlphaFoldDB" id="A0A315ZDW6"/>
<keyword evidence="7" id="KW-1185">Reference proteome</keyword>
<comment type="subunit">
    <text evidence="2">Monomer.</text>
</comment>
<evidence type="ECO:0000313" key="6">
    <source>
        <dbReference type="EMBL" id="PWJ43018.1"/>
    </source>
</evidence>
<feature type="domain" description="GH29D-like beta-sandwich" evidence="5">
    <location>
        <begin position="558"/>
        <end position="616"/>
    </location>
</feature>
<dbReference type="OrthoDB" id="1095333at2"/>
<keyword evidence="3" id="KW-0106">Calcium</keyword>
<evidence type="ECO:0000313" key="7">
    <source>
        <dbReference type="Proteomes" id="UP000245535"/>
    </source>
</evidence>
<sequence>MKYIHILLFSFLMSFSLSVVAQKKGQISSVELSIEEKKPYITTYKGLFYLRSISQNSFELGIKNAPLKETAPLLLLDFEEDIYSSSPFFGVSYLHFTSEDQKEETTAITTAQGGRIHKISKTKKQLPFNIQTTESIKNSEIEFVASEKLLKIKLTDELGDYFIVFSLPKKIATANFSDGKGQSSGTSLKGAQLSASFEFPQKKKKSLNIDIAVSTKSFEKAIAQLKNDVTAYSTDQLMLSSFSTWKLFGDEFEFQPNDELKMKFFNPLYLIYRNLSVEDGIYNPYALPTDCHSVALISLLNPSISTELASSIWANTAEKQELPSLPAQTLMAIHPSKDLELLAKVKTLYQNTTSFMPIQEAYQNYINASILAHLGERSSARSLYQEAFKFRRLMNDQHEAILDTNGKPLEKPEKLILPYDLMPEKGATSVASLYAEMEKGSFTSEEALQLSEVIGMYPILPTAQYYSISVPKLDVLKSENLQIKKDGSEKYIGELKLNGELQTNAYIQIKKPDTSLEIMTNAEAKELKLVPSFTERTSFNYEAKTFMPFTLSDTDSFEDKLKIDLSCNDEGAEMYYTVDGSEPSLDSRKYTIPFFITKDCTLKVKAIKNGMSWSDTLEKQYTRTDK</sequence>
<evidence type="ECO:0000256" key="2">
    <source>
        <dbReference type="ARBA" id="ARBA00011245"/>
    </source>
</evidence>
<dbReference type="Proteomes" id="UP000245535">
    <property type="component" value="Unassembled WGS sequence"/>
</dbReference>
<comment type="caution">
    <text evidence="6">The sequence shown here is derived from an EMBL/GenBank/DDBJ whole genome shotgun (WGS) entry which is preliminary data.</text>
</comment>
<dbReference type="Pfam" id="PF13290">
    <property type="entry name" value="CHB_HEX_C_1"/>
    <property type="match status" value="1"/>
</dbReference>
<feature type="chain" id="PRO_5016400654" evidence="4">
    <location>
        <begin position="22"/>
        <end position="626"/>
    </location>
</feature>
<keyword evidence="4" id="KW-0732">Signal</keyword>
<proteinExistence type="predicted"/>
<feature type="signal peptide" evidence="4">
    <location>
        <begin position="1"/>
        <end position="21"/>
    </location>
</feature>
<dbReference type="InterPro" id="IPR014718">
    <property type="entry name" value="GH-type_carb-bd"/>
</dbReference>
<dbReference type="InterPro" id="IPR059177">
    <property type="entry name" value="GH29D-like_dom"/>
</dbReference>
<organism evidence="6 7">
    <name type="scientific">Sediminitomix flava</name>
    <dbReference type="NCBI Taxonomy" id="379075"/>
    <lineage>
        <taxon>Bacteria</taxon>
        <taxon>Pseudomonadati</taxon>
        <taxon>Bacteroidota</taxon>
        <taxon>Cytophagia</taxon>
        <taxon>Cytophagales</taxon>
        <taxon>Flammeovirgaceae</taxon>
        <taxon>Sediminitomix</taxon>
    </lineage>
</organism>
<accession>A0A315ZDW6</accession>
<reference evidence="6 7" key="1">
    <citation type="submission" date="2018-03" db="EMBL/GenBank/DDBJ databases">
        <title>Genomic Encyclopedia of Archaeal and Bacterial Type Strains, Phase II (KMG-II): from individual species to whole genera.</title>
        <authorList>
            <person name="Goeker M."/>
        </authorList>
    </citation>
    <scope>NUCLEOTIDE SEQUENCE [LARGE SCALE GENOMIC DNA]</scope>
    <source>
        <strain evidence="6 7">DSM 28229</strain>
    </source>
</reference>